<protein>
    <recommendedName>
        <fullName evidence="8">ABC transporter domain-containing protein</fullName>
    </recommendedName>
</protein>
<dbReference type="GO" id="GO:0016887">
    <property type="term" value="F:ATP hydrolysis activity"/>
    <property type="evidence" value="ECO:0007669"/>
    <property type="project" value="InterPro"/>
</dbReference>
<comment type="subcellular location">
    <subcellularLocation>
        <location evidence="1">Membrane</location>
        <topology evidence="1">Multi-pass membrane protein</topology>
    </subcellularLocation>
</comment>
<dbReference type="SMART" id="SM00382">
    <property type="entry name" value="AAA"/>
    <property type="match status" value="2"/>
</dbReference>
<dbReference type="Pfam" id="PF12698">
    <property type="entry name" value="ABC2_membrane_3"/>
    <property type="match status" value="1"/>
</dbReference>
<dbReference type="GO" id="GO:0005319">
    <property type="term" value="F:lipid transporter activity"/>
    <property type="evidence" value="ECO:0007669"/>
    <property type="project" value="TreeGrafter"/>
</dbReference>
<feature type="transmembrane region" description="Helical" evidence="7">
    <location>
        <begin position="1140"/>
        <end position="1158"/>
    </location>
</feature>
<feature type="transmembrane region" description="Helical" evidence="7">
    <location>
        <begin position="1178"/>
        <end position="1197"/>
    </location>
</feature>
<accession>A0A6V7M8S6</accession>
<dbReference type="GO" id="GO:0005524">
    <property type="term" value="F:ATP binding"/>
    <property type="evidence" value="ECO:0007669"/>
    <property type="project" value="UniProtKB-KW"/>
</dbReference>
<evidence type="ECO:0000256" key="4">
    <source>
        <dbReference type="ARBA" id="ARBA00022840"/>
    </source>
</evidence>
<feature type="transmembrane region" description="Helical" evidence="7">
    <location>
        <begin position="342"/>
        <end position="362"/>
    </location>
</feature>
<feature type="transmembrane region" description="Helical" evidence="7">
    <location>
        <begin position="1106"/>
        <end position="1128"/>
    </location>
</feature>
<dbReference type="PANTHER" id="PTHR19229">
    <property type="entry name" value="ATP-BINDING CASSETTE TRANSPORTER SUBFAMILY A ABCA"/>
    <property type="match status" value="1"/>
</dbReference>
<keyword evidence="3" id="KW-0547">Nucleotide-binding</keyword>
<dbReference type="PROSITE" id="PS00211">
    <property type="entry name" value="ABC_TRANSPORTER_1"/>
    <property type="match status" value="2"/>
</dbReference>
<keyword evidence="6 7" id="KW-0472">Membrane</keyword>
<dbReference type="FunFam" id="3.40.50.300:FF:000436">
    <property type="entry name" value="ATP binding cassette subfamily A member 9"/>
    <property type="match status" value="1"/>
</dbReference>
<keyword evidence="4" id="KW-0067">ATP-binding</keyword>
<reference evidence="9" key="1">
    <citation type="submission" date="2020-07" db="EMBL/GenBank/DDBJ databases">
        <authorList>
            <person name="Ferguson B K."/>
        </authorList>
    </citation>
    <scope>NUCLEOTIDE SEQUENCE</scope>
    <source>
        <strain evidence="9">L06</strain>
    </source>
</reference>
<dbReference type="Gene3D" id="3.40.50.300">
    <property type="entry name" value="P-loop containing nucleotide triphosphate hydrolases"/>
    <property type="match status" value="2"/>
</dbReference>
<gene>
    <name evidence="9" type="ORF">BBRV_LOCUS126734</name>
</gene>
<feature type="transmembrane region" description="Helical" evidence="7">
    <location>
        <begin position="854"/>
        <end position="876"/>
    </location>
</feature>
<dbReference type="InterPro" id="IPR026082">
    <property type="entry name" value="ABCA"/>
</dbReference>
<dbReference type="PANTHER" id="PTHR19229:SF250">
    <property type="entry name" value="ABC TRANSPORTER DOMAIN-CONTAINING PROTEIN-RELATED"/>
    <property type="match status" value="1"/>
</dbReference>
<dbReference type="InterPro" id="IPR027417">
    <property type="entry name" value="P-loop_NTPase"/>
</dbReference>
<dbReference type="PROSITE" id="PS50893">
    <property type="entry name" value="ABC_TRANSPORTER_2"/>
    <property type="match status" value="2"/>
</dbReference>
<sequence>MRTFGLLLKKNFLVRKKHWIQSTLVQIVIPIVLFLIGQTIRLISDGTAERVEHSTYHEIVTKKYLVRDRFYADVIHYTPDFDETKKLMEYAVKCLSPGRDPEEPSRINISAAVNEDKMVQDLTAKQLNNSDTALGVVFENVEGNKIPKNMKYKIRMANRIANQLFDPTENSNMSIWILYDSSYVVQMQFCIDEAIIHMAANEKGIAFKMPQIAVQQMPYPPYTKADMGTTISGQMFPETIGFIFVIILCVEISYPANEKFIGINVLMAVNGISTLKNLLSWFTSCIIYSVTYLAPIVLIMKHFMPPDIIPFLTHGDPFVVWVILFINLCHVITFGYHLSSYFWKPAHGVFATFMFLIIMNNIAQFASGESFKHALLYIGIIAPQIILRRMFEDIAVYENKLSGVQWSNIFTVGSPDAPSEASIGIMLIVSIIGIVFNFLMTLYIYNVRPGKYGVARQPFFCFGSEKVDDGQHDNIDFEATREHRPEYEEVPNGSLEAGIRIRNLKKLYVTSFPKKSTVYALQGVSIDFYKGQITALLGHNGAGKTTMMSILSGLTSMSGGAVLIDGKSIREEREAIRNNIGLCPQENMVFPDLTVYEHLSFFGTLKAKWTSKRELDDEIDALLLKVNLTDKKNTIPKQLSGGQKRRLCLAMAVIGDANVLILDEPTSGMDPESKREVRDIILKLRGEKTIIISTHDMEEADILGDRIAIMHTGKLKSYGTSMFLKKLYGDGQVEVTLSVEPSCDPSRVLHEIGINAQILNRDDGKLVLAIPMSESLPQSLDRLESLKGDLGITGMSISIITLEQVFLRVTKDKNDDLDHDTYIDFSQRITGLPYLLQTFKAYFIKKVIFAKKNFFTLLRTLLLPCISCLIMTVYYANRDNPDVITKLDLGVYGSTNAIVKSHVPWYAEKYAKAMQDNDGAANIIKSESDISVNTALIQTGLDDIAAYRNNYIVSAEFNGTAENLTANALFSGAAMLAAPISVNVLHNAILKYFTGDDSYSIETSAQQLPLTQMVSKQESIDGPMITLAIMVFLAPAVALYVTQPLEETRTGVKRLQDMTGASKFVYWSSMFIFDFVQFMVSALLLLCSFIIVDKSLELQFYKETEIGIFIALMMLFGMSMLPFVYLASFWRKSLNTTIRILSLLSIILGFVEIILQIVQVSWDNDIFQGVRKVELFLFQFFPFVSFLYGHSNFFIIVSKNGRCRRMTNQMLEIACMGYDTECCARDCSNGDCKNPFPYFVDNPVSDQPSLADSMGYFAGSFVIFSLLICLIESGLIGKLIKNMKKKPVSSPISAGMDELVSKERALISEEISKKINGGVNTNDNIFLVHELQKSYGKVHAVKGISFRVRETECFGLLGVNGAGKSTTFRMLTGEEPSDSGQMWLKNFNIDTHRNNYLQEIGYCPQQDAIIETLNAWDHLYLFARLRGIPPDEVENVVAKWISKINLTRCADQPSMTYSGGNKRRLNIAMALIGNPSLVLMDEPTAGVDPAARRSLWNTLKTCQNSGQSIIFTSHSMEECEVLCNRLVIMVNGQLVCIGASQELKQRFGAGYNIHVKLLPNRDYADVQQIKSRIESNFSCTLMDENSGFIGYHITDPAVTWTRMYTLMIELKRTYQCIEDFAVLSSSLEQLFIQFARAPAANYINNQLIHPEGHSQAIGTKEVPSV</sequence>
<feature type="transmembrane region" description="Helical" evidence="7">
    <location>
        <begin position="277"/>
        <end position="298"/>
    </location>
</feature>
<feature type="transmembrane region" description="Helical" evidence="7">
    <location>
        <begin position="1024"/>
        <end position="1043"/>
    </location>
</feature>
<dbReference type="InterPro" id="IPR003439">
    <property type="entry name" value="ABC_transporter-like_ATP-bd"/>
</dbReference>
<dbReference type="GO" id="GO:0140359">
    <property type="term" value="F:ABC-type transporter activity"/>
    <property type="evidence" value="ECO:0007669"/>
    <property type="project" value="InterPro"/>
</dbReference>
<dbReference type="InterPro" id="IPR017871">
    <property type="entry name" value="ABC_transporter-like_CS"/>
</dbReference>
<dbReference type="GO" id="GO:0016020">
    <property type="term" value="C:membrane"/>
    <property type="evidence" value="ECO:0007669"/>
    <property type="project" value="UniProtKB-SubCell"/>
</dbReference>
<evidence type="ECO:0000313" key="9">
    <source>
        <dbReference type="EMBL" id="CAD1584772.1"/>
    </source>
</evidence>
<evidence type="ECO:0000259" key="8">
    <source>
        <dbReference type="PROSITE" id="PS50893"/>
    </source>
</evidence>
<feature type="transmembrane region" description="Helical" evidence="7">
    <location>
        <begin position="423"/>
        <end position="445"/>
    </location>
</feature>
<name>A0A6V7M8S6_9HYME</name>
<keyword evidence="2 7" id="KW-0812">Transmembrane</keyword>
<feature type="domain" description="ABC transporter" evidence="8">
    <location>
        <begin position="499"/>
        <end position="737"/>
    </location>
</feature>
<proteinExistence type="predicted"/>
<feature type="transmembrane region" description="Helical" evidence="7">
    <location>
        <begin position="318"/>
        <end position="336"/>
    </location>
</feature>
<evidence type="ECO:0000256" key="1">
    <source>
        <dbReference type="ARBA" id="ARBA00004141"/>
    </source>
</evidence>
<dbReference type="CDD" id="cd03263">
    <property type="entry name" value="ABC_subfamily_A"/>
    <property type="match status" value="2"/>
</dbReference>
<evidence type="ECO:0000256" key="6">
    <source>
        <dbReference type="ARBA" id="ARBA00023136"/>
    </source>
</evidence>
<feature type="transmembrane region" description="Helical" evidence="7">
    <location>
        <begin position="1064"/>
        <end position="1091"/>
    </location>
</feature>
<dbReference type="SUPFAM" id="SSF52540">
    <property type="entry name" value="P-loop containing nucleoside triphosphate hydrolases"/>
    <property type="match status" value="2"/>
</dbReference>
<evidence type="ECO:0000256" key="3">
    <source>
        <dbReference type="ARBA" id="ARBA00022741"/>
    </source>
</evidence>
<organism evidence="9">
    <name type="scientific">Bracon brevicornis</name>
    <dbReference type="NCBI Taxonomy" id="1563983"/>
    <lineage>
        <taxon>Eukaryota</taxon>
        <taxon>Metazoa</taxon>
        <taxon>Ecdysozoa</taxon>
        <taxon>Arthropoda</taxon>
        <taxon>Hexapoda</taxon>
        <taxon>Insecta</taxon>
        <taxon>Pterygota</taxon>
        <taxon>Neoptera</taxon>
        <taxon>Endopterygota</taxon>
        <taxon>Hymenoptera</taxon>
        <taxon>Apocrita</taxon>
        <taxon>Ichneumonoidea</taxon>
        <taxon>Braconidae</taxon>
        <taxon>Braconinae</taxon>
        <taxon>Bracon</taxon>
    </lineage>
</organism>
<dbReference type="Pfam" id="PF00005">
    <property type="entry name" value="ABC_tran"/>
    <property type="match status" value="2"/>
</dbReference>
<dbReference type="FunFam" id="3.40.50.300:FF:002470">
    <property type="entry name" value="ABC transporter, putative"/>
    <property type="match status" value="1"/>
</dbReference>
<dbReference type="EMBL" id="CADCXW020000348">
    <property type="protein sequence ID" value="CAD1584772.1"/>
    <property type="molecule type" value="Genomic_DNA"/>
</dbReference>
<dbReference type="InterPro" id="IPR013525">
    <property type="entry name" value="ABC2_TM"/>
</dbReference>
<feature type="transmembrane region" description="Helical" evidence="7">
    <location>
        <begin position="1256"/>
        <end position="1276"/>
    </location>
</feature>
<evidence type="ECO:0000256" key="7">
    <source>
        <dbReference type="SAM" id="Phobius"/>
    </source>
</evidence>
<evidence type="ECO:0000256" key="2">
    <source>
        <dbReference type="ARBA" id="ARBA00022692"/>
    </source>
</evidence>
<feature type="transmembrane region" description="Helical" evidence="7">
    <location>
        <begin position="239"/>
        <end position="257"/>
    </location>
</feature>
<feature type="domain" description="ABC transporter" evidence="8">
    <location>
        <begin position="1326"/>
        <end position="1556"/>
    </location>
</feature>
<keyword evidence="5 7" id="KW-1133">Transmembrane helix</keyword>
<evidence type="ECO:0000256" key="5">
    <source>
        <dbReference type="ARBA" id="ARBA00022989"/>
    </source>
</evidence>
<dbReference type="InterPro" id="IPR003593">
    <property type="entry name" value="AAA+_ATPase"/>
</dbReference>